<evidence type="ECO:0000313" key="1">
    <source>
        <dbReference type="EMBL" id="MBS2214009.1"/>
    </source>
</evidence>
<comment type="caution">
    <text evidence="1">The sequence shown here is derived from an EMBL/GenBank/DDBJ whole genome shotgun (WGS) entry which is preliminary data.</text>
</comment>
<keyword evidence="2" id="KW-1185">Reference proteome</keyword>
<name>A0ABS5KGK6_9BACT</name>
<organism evidence="1 2">
    <name type="scientific">Carboxylicivirga mesophila</name>
    <dbReference type="NCBI Taxonomy" id="1166478"/>
    <lineage>
        <taxon>Bacteria</taxon>
        <taxon>Pseudomonadati</taxon>
        <taxon>Bacteroidota</taxon>
        <taxon>Bacteroidia</taxon>
        <taxon>Marinilabiliales</taxon>
        <taxon>Marinilabiliaceae</taxon>
        <taxon>Carboxylicivirga</taxon>
    </lineage>
</organism>
<dbReference type="Proteomes" id="UP000721861">
    <property type="component" value="Unassembled WGS sequence"/>
</dbReference>
<dbReference type="CDD" id="cd18699">
    <property type="entry name" value="PIN_VapC_like"/>
    <property type="match status" value="1"/>
</dbReference>
<accession>A0ABS5KGK6</accession>
<dbReference type="SUPFAM" id="SSF88723">
    <property type="entry name" value="PIN domain-like"/>
    <property type="match status" value="1"/>
</dbReference>
<evidence type="ECO:0008006" key="3">
    <source>
        <dbReference type="Google" id="ProtNLM"/>
    </source>
</evidence>
<reference evidence="1 2" key="1">
    <citation type="journal article" date="2014" name="Int. J. Syst. Evol. Microbiol.">
        <title>Carboxylicivirga gen. nov. in the family Marinilabiliaceae with two novel species, Carboxylicivirga mesophila sp. nov. and Carboxylicivirga taeanensis sp. nov., and reclassification of Cytophaga fermentans as Saccharicrinis fermentans gen. nov., comb. nov.</title>
        <authorList>
            <person name="Yang S.H."/>
            <person name="Seo H.S."/>
            <person name="Woo J.H."/>
            <person name="Oh H.M."/>
            <person name="Jang H."/>
            <person name="Lee J.H."/>
            <person name="Kim S.J."/>
            <person name="Kwon K.K."/>
        </authorList>
    </citation>
    <scope>NUCLEOTIDE SEQUENCE [LARGE SCALE GENOMIC DNA]</scope>
    <source>
        <strain evidence="1 2">JCM 18290</strain>
    </source>
</reference>
<gene>
    <name evidence="1" type="ORF">KEM09_21550</name>
</gene>
<dbReference type="EMBL" id="JAGUCN010000047">
    <property type="protein sequence ID" value="MBS2214009.1"/>
    <property type="molecule type" value="Genomic_DNA"/>
</dbReference>
<sequence>MRALLDTNIVIHREASRILNVDIGVLFRWLDKGKYVKCVHPVTVQEIEKNSNQKTVDTLSIKLESYEVLKTTTPLRPEVIAVSDKIDVNQNDKNDTILLNEVFSERVEFLITEDKKIHKKAELLGIADRVFKIDSFLEKVVSENPDLVDYKVLSVTKKLFGEINLNDSFFDSFKEDYNGFDKWFLKKSDETAYVTINRGNILSFLFLKVEDKEENYSDLTPVFSPKKRLKIGTFKVISNGVRLGERFMKIIFDNAIQYKVEEIYVTIFEKREEQRRLINLLEDWGFKLHGSKSTDNGDELVYVRDFTPRFISDNPKLSFPYISKSSNIFMIPIYPDYHTELLPDSILTTESPYEFVENQPHRNAISKVYISRSIERNINKGDIIVFYRTAAKDRSAYYSSVITTIAIAEGKITDIIDENDFILKCRKRSIFSDIELKKYWNWNPRYRPFIINFLYTHSFPTGKRINRQRLLELGVIAGTKDELRGLKRISREQFELILQETETNESIIID</sequence>
<protein>
    <recommendedName>
        <fullName evidence="3">PIN domain-containing protein</fullName>
    </recommendedName>
</protein>
<proteinExistence type="predicted"/>
<evidence type="ECO:0000313" key="2">
    <source>
        <dbReference type="Proteomes" id="UP000721861"/>
    </source>
</evidence>
<dbReference type="InterPro" id="IPR029060">
    <property type="entry name" value="PIN-like_dom_sf"/>
</dbReference>
<dbReference type="RefSeq" id="WP_212231970.1">
    <property type="nucleotide sequence ID" value="NZ_JAGUCN010000047.1"/>
</dbReference>
<dbReference type="Gene3D" id="3.40.630.30">
    <property type="match status" value="1"/>
</dbReference>